<evidence type="ECO:0000256" key="1">
    <source>
        <dbReference type="ARBA" id="ARBA00023125"/>
    </source>
</evidence>
<keyword evidence="4" id="KW-1185">Reference proteome</keyword>
<dbReference type="EMBL" id="CP023777">
    <property type="protein sequence ID" value="ATL46505.1"/>
    <property type="molecule type" value="Genomic_DNA"/>
</dbReference>
<sequence length="67" mass="7544">MSQTRISQIMKGKRGITTDTALRLSKYIGNSAKFWLGLQDDYDIEEELINNEIKISGMKTISTGVAY</sequence>
<protein>
    <submittedName>
        <fullName evidence="3">Addiction module antidote protein, HigA family</fullName>
    </submittedName>
</protein>
<evidence type="ECO:0000259" key="2">
    <source>
        <dbReference type="PROSITE" id="PS50943"/>
    </source>
</evidence>
<dbReference type="SUPFAM" id="SSF47413">
    <property type="entry name" value="lambda repressor-like DNA-binding domains"/>
    <property type="match status" value="1"/>
</dbReference>
<gene>
    <name evidence="3" type="primary">higA</name>
    <name evidence="3" type="ORF">COR50_04565</name>
</gene>
<dbReference type="InterPro" id="IPR001387">
    <property type="entry name" value="Cro/C1-type_HTH"/>
</dbReference>
<dbReference type="PROSITE" id="PS50943">
    <property type="entry name" value="HTH_CROC1"/>
    <property type="match status" value="1"/>
</dbReference>
<dbReference type="InterPro" id="IPR013430">
    <property type="entry name" value="Toxin_antidote_HigA"/>
</dbReference>
<feature type="domain" description="HTH cro/C1-type" evidence="2">
    <location>
        <begin position="1"/>
        <end position="35"/>
    </location>
</feature>
<dbReference type="Proteomes" id="UP000220133">
    <property type="component" value="Chromosome"/>
</dbReference>
<dbReference type="OrthoDB" id="3174593at2"/>
<dbReference type="PANTHER" id="PTHR36924">
    <property type="entry name" value="ANTITOXIN HIGA-1"/>
    <property type="match status" value="1"/>
</dbReference>
<keyword evidence="1" id="KW-0238">DNA-binding</keyword>
<dbReference type="NCBIfam" id="TIGR02607">
    <property type="entry name" value="antidote_HigA"/>
    <property type="match status" value="1"/>
</dbReference>
<dbReference type="AlphaFoldDB" id="A0A291QRG0"/>
<evidence type="ECO:0000313" key="3">
    <source>
        <dbReference type="EMBL" id="ATL46505.1"/>
    </source>
</evidence>
<evidence type="ECO:0000313" key="4">
    <source>
        <dbReference type="Proteomes" id="UP000220133"/>
    </source>
</evidence>
<name>A0A291QRG0_9BACT</name>
<proteinExistence type="predicted"/>
<dbReference type="InterPro" id="IPR010982">
    <property type="entry name" value="Lambda_DNA-bd_dom_sf"/>
</dbReference>
<reference evidence="3 4" key="1">
    <citation type="submission" date="2017-10" db="EMBL/GenBank/DDBJ databases">
        <title>Paenichitinophaga pekingensis gen. nov., sp. nov., isolated from activated sludge.</title>
        <authorList>
            <person name="Jin D."/>
            <person name="Kong X."/>
            <person name="Deng Y."/>
            <person name="Bai Z."/>
        </authorList>
    </citation>
    <scope>NUCLEOTIDE SEQUENCE [LARGE SCALE GENOMIC DNA]</scope>
    <source>
        <strain evidence="3 4">13</strain>
    </source>
</reference>
<dbReference type="GO" id="GO:0003677">
    <property type="term" value="F:DNA binding"/>
    <property type="evidence" value="ECO:0007669"/>
    <property type="project" value="UniProtKB-KW"/>
</dbReference>
<dbReference type="KEGG" id="cbae:COR50_04565"/>
<dbReference type="PANTHER" id="PTHR36924:SF1">
    <property type="entry name" value="ANTITOXIN HIGA-1"/>
    <property type="match status" value="1"/>
</dbReference>
<organism evidence="3 4">
    <name type="scientific">Chitinophaga caeni</name>
    <dbReference type="NCBI Taxonomy" id="2029983"/>
    <lineage>
        <taxon>Bacteria</taxon>
        <taxon>Pseudomonadati</taxon>
        <taxon>Bacteroidota</taxon>
        <taxon>Chitinophagia</taxon>
        <taxon>Chitinophagales</taxon>
        <taxon>Chitinophagaceae</taxon>
        <taxon>Chitinophaga</taxon>
    </lineage>
</organism>
<accession>A0A291QRG0</accession>
<dbReference type="Gene3D" id="1.10.260.40">
    <property type="entry name" value="lambda repressor-like DNA-binding domains"/>
    <property type="match status" value="1"/>
</dbReference>